<dbReference type="InterPro" id="IPR008969">
    <property type="entry name" value="CarboxyPept-like_regulatory"/>
</dbReference>
<evidence type="ECO:0000256" key="3">
    <source>
        <dbReference type="ARBA" id="ARBA00022452"/>
    </source>
</evidence>
<reference evidence="11" key="1">
    <citation type="journal article" date="2019" name="Int. J. Syst. Evol. Microbiol.">
        <title>The Global Catalogue of Microorganisms (GCM) 10K type strain sequencing project: providing services to taxonomists for standard genome sequencing and annotation.</title>
        <authorList>
            <consortium name="The Broad Institute Genomics Platform"/>
            <consortium name="The Broad Institute Genome Sequencing Center for Infectious Disease"/>
            <person name="Wu L."/>
            <person name="Ma J."/>
        </authorList>
    </citation>
    <scope>NUCLEOTIDE SEQUENCE [LARGE SCALE GENOMIC DNA]</scope>
    <source>
        <strain evidence="11">JCM 30531</strain>
    </source>
</reference>
<dbReference type="PROSITE" id="PS52016">
    <property type="entry name" value="TONB_DEPENDENT_REC_3"/>
    <property type="match status" value="1"/>
</dbReference>
<dbReference type="InterPro" id="IPR012910">
    <property type="entry name" value="Plug_dom"/>
</dbReference>
<dbReference type="InterPro" id="IPR037066">
    <property type="entry name" value="Plug_dom_sf"/>
</dbReference>
<keyword evidence="3 7" id="KW-1134">Transmembrane beta strand</keyword>
<keyword evidence="8" id="KW-0732">Signal</keyword>
<feature type="signal peptide" evidence="8">
    <location>
        <begin position="1"/>
        <end position="22"/>
    </location>
</feature>
<evidence type="ECO:0000259" key="9">
    <source>
        <dbReference type="Pfam" id="PF07715"/>
    </source>
</evidence>
<keyword evidence="2 7" id="KW-0813">Transport</keyword>
<sequence>MRLVTMLLAGGWFLSSIVTAQAASPSLATSSGGYATQQNPTSSLNVFSGTVYDENGDPMPLVTVQILGQTGGFITDSKGHFEFKTKNATERVRVTFMGYKAKAVTLRGGTPQRIDLEPDNQTIESVVVTGFTKKDKKSYTGAQTTIKSEQLLSVGTKNLLQGLEAFVPGLQVVQQNNLGSDPNARPELNLRGRATFSGAANLPLFVVDGAIVDVEYIYDMDMNTIESVTVLKDASASALYGAKAAAGVIVITTKPISEGAIRVNYSGTLRLSMPDLSDYHLLTPQQKLQYEDLAGLYKAGGTAMLPSFDQQHFNDQRRDRVVRMVQSGTNTDWLAKPLRTGVSHSHTVSADGGDKYVRYGLSLRYGNETGVMMQSARERLSGTFKLSYNKQGKFFASNTLTVNRSTSQDPSYGSFSNFSKQNPYQSPYDANGELLAKLEHNLDNPLYEASLGSFNRAGSMDFLNTTTAQYWVDRNLRIDGDFSFTTRNNYSRSFKSPLSYTFRNESDLTKKGSMTENLGRGLSFLGKLMVSYNRTFFEKLYVTSMAGSSLESTTADNSSYTSLGFYSDVLGHPNFALGYGGSARPSGSESLATAAGFFFNGNAIYDNRYSVDVVYRYEGSSKFGKNQRFAPFWSLGTAWNIHNEKFFEGNKNIQLLKLRGSIGYLGNISFDPYQALTTYTYNNRINYIVGAGSVPLAIGNPELKWERTLSKNVGLDLTLFKNRWDLTFDAYQKTTDNLLLDVSLAPSIGAVTARQNVGEVENNGIEFQTRVVPIQTKDLQWSLSLNYSYNRNKVKKVSDALKALNQKNLGVDSLNRGTRPLPLYEEGESLTALKVVPSAGIDPATGREIYIKRDGSYTFTYDPNDRRVFGDTSPWAYGSLTSYLMYKGFSLNANFGYSLGATVYNATLASRVEGTKKEQNADRRVLESRWKQAGDVTRYRDIASTESPYQTSRFIQKEYYFTLRSLSLAYETEAAWVKKLHMRRARVELLTNDLFYLSTVKRERGLDYPFARSVEMSLRLSF</sequence>
<keyword evidence="6 7" id="KW-0998">Cell outer membrane</keyword>
<dbReference type="InterPro" id="IPR023997">
    <property type="entry name" value="TonB-dep_OMP_SusC/RagA_CS"/>
</dbReference>
<gene>
    <name evidence="10" type="ORF">GCM10007088_09590</name>
</gene>
<dbReference type="NCBIfam" id="TIGR04056">
    <property type="entry name" value="OMP_RagA_SusC"/>
    <property type="match status" value="1"/>
</dbReference>
<dbReference type="SUPFAM" id="SSF49464">
    <property type="entry name" value="Carboxypeptidase regulatory domain-like"/>
    <property type="match status" value="1"/>
</dbReference>
<keyword evidence="4 7" id="KW-0812">Transmembrane</keyword>
<comment type="caution">
    <text evidence="10">The sequence shown here is derived from an EMBL/GenBank/DDBJ whole genome shotgun (WGS) entry which is preliminary data.</text>
</comment>
<protein>
    <submittedName>
        <fullName evidence="10">SusC/RagA family TonB-linked outer membrane protein</fullName>
    </submittedName>
</protein>
<proteinExistence type="inferred from homology"/>
<feature type="chain" id="PRO_5045197073" evidence="8">
    <location>
        <begin position="23"/>
        <end position="1022"/>
    </location>
</feature>
<evidence type="ECO:0000256" key="1">
    <source>
        <dbReference type="ARBA" id="ARBA00004571"/>
    </source>
</evidence>
<dbReference type="InterPro" id="IPR023996">
    <property type="entry name" value="TonB-dep_OMP_SusC/RagA"/>
</dbReference>
<dbReference type="InterPro" id="IPR039426">
    <property type="entry name" value="TonB-dep_rcpt-like"/>
</dbReference>
<evidence type="ECO:0000256" key="6">
    <source>
        <dbReference type="ARBA" id="ARBA00023237"/>
    </source>
</evidence>
<dbReference type="SUPFAM" id="SSF56935">
    <property type="entry name" value="Porins"/>
    <property type="match status" value="1"/>
</dbReference>
<evidence type="ECO:0000256" key="4">
    <source>
        <dbReference type="ARBA" id="ARBA00022692"/>
    </source>
</evidence>
<evidence type="ECO:0000313" key="11">
    <source>
        <dbReference type="Proteomes" id="UP000653477"/>
    </source>
</evidence>
<name>A0ABQ2H7V6_9PORP</name>
<dbReference type="Gene3D" id="2.60.40.1120">
    <property type="entry name" value="Carboxypeptidase-like, regulatory domain"/>
    <property type="match status" value="1"/>
</dbReference>
<dbReference type="InterPro" id="IPR036942">
    <property type="entry name" value="Beta-barrel_TonB_sf"/>
</dbReference>
<keyword evidence="5 7" id="KW-0472">Membrane</keyword>
<dbReference type="EMBL" id="BMPU01000002">
    <property type="protein sequence ID" value="GGM52968.1"/>
    <property type="molecule type" value="Genomic_DNA"/>
</dbReference>
<accession>A0ABQ2H7V6</accession>
<dbReference type="Proteomes" id="UP000653477">
    <property type="component" value="Unassembled WGS sequence"/>
</dbReference>
<comment type="similarity">
    <text evidence="7">Belongs to the TonB-dependent receptor family.</text>
</comment>
<dbReference type="Pfam" id="PF07715">
    <property type="entry name" value="Plug"/>
    <property type="match status" value="1"/>
</dbReference>
<dbReference type="Gene3D" id="2.170.130.10">
    <property type="entry name" value="TonB-dependent receptor, plug domain"/>
    <property type="match status" value="1"/>
</dbReference>
<dbReference type="NCBIfam" id="TIGR04057">
    <property type="entry name" value="SusC_RagA_signa"/>
    <property type="match status" value="1"/>
</dbReference>
<keyword evidence="11" id="KW-1185">Reference proteome</keyword>
<evidence type="ECO:0000256" key="7">
    <source>
        <dbReference type="PROSITE-ProRule" id="PRU01360"/>
    </source>
</evidence>
<dbReference type="Gene3D" id="2.40.170.20">
    <property type="entry name" value="TonB-dependent receptor, beta-barrel domain"/>
    <property type="match status" value="1"/>
</dbReference>
<evidence type="ECO:0000256" key="8">
    <source>
        <dbReference type="SAM" id="SignalP"/>
    </source>
</evidence>
<comment type="subcellular location">
    <subcellularLocation>
        <location evidence="1 7">Cell outer membrane</location>
        <topology evidence="1 7">Multi-pass membrane protein</topology>
    </subcellularLocation>
</comment>
<evidence type="ECO:0000313" key="10">
    <source>
        <dbReference type="EMBL" id="GGM52968.1"/>
    </source>
</evidence>
<dbReference type="Pfam" id="PF13715">
    <property type="entry name" value="CarbopepD_reg_2"/>
    <property type="match status" value="1"/>
</dbReference>
<evidence type="ECO:0000256" key="5">
    <source>
        <dbReference type="ARBA" id="ARBA00023136"/>
    </source>
</evidence>
<feature type="domain" description="TonB-dependent receptor plug" evidence="9">
    <location>
        <begin position="136"/>
        <end position="248"/>
    </location>
</feature>
<evidence type="ECO:0000256" key="2">
    <source>
        <dbReference type="ARBA" id="ARBA00022448"/>
    </source>
</evidence>
<organism evidence="10 11">
    <name type="scientific">Porphyromonas pasteri</name>
    <dbReference type="NCBI Taxonomy" id="1583331"/>
    <lineage>
        <taxon>Bacteria</taxon>
        <taxon>Pseudomonadati</taxon>
        <taxon>Bacteroidota</taxon>
        <taxon>Bacteroidia</taxon>
        <taxon>Bacteroidales</taxon>
        <taxon>Porphyromonadaceae</taxon>
        <taxon>Porphyromonas</taxon>
    </lineage>
</organism>